<accession>A0A937VZD6</accession>
<proteinExistence type="predicted"/>
<protein>
    <recommendedName>
        <fullName evidence="3">MalT-like TPR region domain-containing protein</fullName>
    </recommendedName>
</protein>
<dbReference type="Proteomes" id="UP000712673">
    <property type="component" value="Unassembled WGS sequence"/>
</dbReference>
<dbReference type="AlphaFoldDB" id="A0A937VZD6"/>
<comment type="caution">
    <text evidence="1">The sequence shown here is derived from an EMBL/GenBank/DDBJ whole genome shotgun (WGS) entry which is preliminary data.</text>
</comment>
<evidence type="ECO:0008006" key="3">
    <source>
        <dbReference type="Google" id="ProtNLM"/>
    </source>
</evidence>
<sequence length="78" mass="8970">MPAMPEAEHCLQEALAIARRQHARSFELRAAINLSRLWHQQGKLQAARTLLGDVYRGFREGWETLDLQEAQTLLEAWA</sequence>
<evidence type="ECO:0000313" key="2">
    <source>
        <dbReference type="Proteomes" id="UP000712673"/>
    </source>
</evidence>
<gene>
    <name evidence="1" type="ORF">FJZ47_01755</name>
</gene>
<dbReference type="InterPro" id="IPR011990">
    <property type="entry name" value="TPR-like_helical_dom_sf"/>
</dbReference>
<dbReference type="Gene3D" id="1.25.40.10">
    <property type="entry name" value="Tetratricopeptide repeat domain"/>
    <property type="match status" value="1"/>
</dbReference>
<name>A0A937VZD6_UNCTE</name>
<organism evidence="1 2">
    <name type="scientific">Tectimicrobiota bacterium</name>
    <dbReference type="NCBI Taxonomy" id="2528274"/>
    <lineage>
        <taxon>Bacteria</taxon>
        <taxon>Pseudomonadati</taxon>
        <taxon>Nitrospinota/Tectimicrobiota group</taxon>
        <taxon>Candidatus Tectimicrobiota</taxon>
    </lineage>
</organism>
<evidence type="ECO:0000313" key="1">
    <source>
        <dbReference type="EMBL" id="MBM3222517.1"/>
    </source>
</evidence>
<dbReference type="EMBL" id="VGLS01000027">
    <property type="protein sequence ID" value="MBM3222517.1"/>
    <property type="molecule type" value="Genomic_DNA"/>
</dbReference>
<reference evidence="1" key="1">
    <citation type="submission" date="2019-03" db="EMBL/GenBank/DDBJ databases">
        <title>Lake Tanganyika Metagenome-Assembled Genomes (MAGs).</title>
        <authorList>
            <person name="Tran P."/>
        </authorList>
    </citation>
    <scope>NUCLEOTIDE SEQUENCE</scope>
    <source>
        <strain evidence="1">K_DeepCast_65m_m2_066</strain>
    </source>
</reference>